<evidence type="ECO:0000313" key="3">
    <source>
        <dbReference type="Proteomes" id="UP000077266"/>
    </source>
</evidence>
<proteinExistence type="predicted"/>
<dbReference type="InParanoid" id="A0A166B283"/>
<organism evidence="2 3">
    <name type="scientific">Exidia glandulosa HHB12029</name>
    <dbReference type="NCBI Taxonomy" id="1314781"/>
    <lineage>
        <taxon>Eukaryota</taxon>
        <taxon>Fungi</taxon>
        <taxon>Dikarya</taxon>
        <taxon>Basidiomycota</taxon>
        <taxon>Agaricomycotina</taxon>
        <taxon>Agaricomycetes</taxon>
        <taxon>Auriculariales</taxon>
        <taxon>Exidiaceae</taxon>
        <taxon>Exidia</taxon>
    </lineage>
</organism>
<dbReference type="AlphaFoldDB" id="A0A166B283"/>
<evidence type="ECO:0000313" key="2">
    <source>
        <dbReference type="EMBL" id="KZV97259.1"/>
    </source>
</evidence>
<keyword evidence="1" id="KW-0472">Membrane</keyword>
<dbReference type="Proteomes" id="UP000077266">
    <property type="component" value="Unassembled WGS sequence"/>
</dbReference>
<reference evidence="2 3" key="1">
    <citation type="journal article" date="2016" name="Mol. Biol. Evol.">
        <title>Comparative Genomics of Early-Diverging Mushroom-Forming Fungi Provides Insights into the Origins of Lignocellulose Decay Capabilities.</title>
        <authorList>
            <person name="Nagy L.G."/>
            <person name="Riley R."/>
            <person name="Tritt A."/>
            <person name="Adam C."/>
            <person name="Daum C."/>
            <person name="Floudas D."/>
            <person name="Sun H."/>
            <person name="Yadav J.S."/>
            <person name="Pangilinan J."/>
            <person name="Larsson K.H."/>
            <person name="Matsuura K."/>
            <person name="Barry K."/>
            <person name="Labutti K."/>
            <person name="Kuo R."/>
            <person name="Ohm R.A."/>
            <person name="Bhattacharya S.S."/>
            <person name="Shirouzu T."/>
            <person name="Yoshinaga Y."/>
            <person name="Martin F.M."/>
            <person name="Grigoriev I.V."/>
            <person name="Hibbett D.S."/>
        </authorList>
    </citation>
    <scope>NUCLEOTIDE SEQUENCE [LARGE SCALE GENOMIC DNA]</scope>
    <source>
        <strain evidence="2 3">HHB12029</strain>
    </source>
</reference>
<keyword evidence="3" id="KW-1185">Reference proteome</keyword>
<dbReference type="EMBL" id="KV425932">
    <property type="protein sequence ID" value="KZV97259.1"/>
    <property type="molecule type" value="Genomic_DNA"/>
</dbReference>
<sequence>MCRNAHWFLTRSLKRSMTCSRQVPHLSLSPPPSSHPSSLALVLVALAILAILAALAALATLMSSANHIRFNQTLSDSTTTYPATANAHWTQTTLSPGTHAALIREHASPNRASASPTSPLTMAFLAGGSSPFSPSPILTRALIGPLADVGKIKRPWYELEDVDGGVLRESAILGKRQASPSPPSSPIEANKRLRFELSGTPQPTSVIHRNLRSPRAGFSANATTVGRHTMDASSLTWLR</sequence>
<protein>
    <submittedName>
        <fullName evidence="2">Uncharacterized protein</fullName>
    </submittedName>
</protein>
<feature type="transmembrane region" description="Helical" evidence="1">
    <location>
        <begin position="39"/>
        <end position="61"/>
    </location>
</feature>
<evidence type="ECO:0000256" key="1">
    <source>
        <dbReference type="SAM" id="Phobius"/>
    </source>
</evidence>
<gene>
    <name evidence="2" type="ORF">EXIGLDRAFT_383345</name>
</gene>
<name>A0A166B283_EXIGL</name>
<keyword evidence="1" id="KW-1133">Transmembrane helix</keyword>
<keyword evidence="1" id="KW-0812">Transmembrane</keyword>
<accession>A0A166B283</accession>